<dbReference type="GeneID" id="20521275"/>
<dbReference type="GO" id="GO:0016787">
    <property type="term" value="F:hydrolase activity"/>
    <property type="evidence" value="ECO:0007669"/>
    <property type="project" value="InterPro"/>
</dbReference>
<dbReference type="AlphaFoldDB" id="I6ZTI6"/>
<dbReference type="Gene3D" id="1.25.40.10">
    <property type="entry name" value="Tetratricopeptide repeat domain"/>
    <property type="match status" value="1"/>
</dbReference>
<reference evidence="6 7" key="1">
    <citation type="journal article" date="2012" name="Proc. Natl. Acad. Sci. U.S.A.">
        <title>Gain and loss of multiple functionally related, horizontally transferred genes in the reduced genomes of two microsporidian parasites.</title>
        <authorList>
            <person name="Pombert J.-F."/>
            <person name="Selman M."/>
            <person name="Burki F."/>
            <person name="Bardell F.T."/>
            <person name="Farinelli L."/>
            <person name="Solter L.F."/>
            <person name="Whitman D.W."/>
            <person name="Weiss L.M."/>
            <person name="Corradi N."/>
            <person name="Keeling P.J."/>
        </authorList>
    </citation>
    <scope>NUCLEOTIDE SEQUENCE [LARGE SCALE GENOMIC DNA]</scope>
    <source>
        <strain evidence="6 7">SJ-2008</strain>
    </source>
</reference>
<feature type="active site" description="Proton donor/acceptor" evidence="4">
    <location>
        <position position="258"/>
    </location>
</feature>
<dbReference type="VEuPathDB" id="MicrosporidiaDB:EROM_050430"/>
<dbReference type="GO" id="GO:0046872">
    <property type="term" value="F:metal ion binding"/>
    <property type="evidence" value="ECO:0007669"/>
    <property type="project" value="UniProtKB-KW"/>
</dbReference>
<dbReference type="KEGG" id="ero:EROM_050430"/>
<dbReference type="Gene3D" id="3.60.21.10">
    <property type="match status" value="1"/>
</dbReference>
<dbReference type="HOGENOM" id="CLU_004962_5_2_1"/>
<evidence type="ECO:0000256" key="3">
    <source>
        <dbReference type="ARBA" id="ARBA00023211"/>
    </source>
</evidence>
<proteinExistence type="predicted"/>
<evidence type="ECO:0000313" key="7">
    <source>
        <dbReference type="Proteomes" id="UP000010094"/>
    </source>
</evidence>
<dbReference type="PRINTS" id="PR00114">
    <property type="entry name" value="STPHPHTASE"/>
</dbReference>
<accession>I6ZTI6</accession>
<dbReference type="SMART" id="SM00156">
    <property type="entry name" value="PP2Ac"/>
    <property type="match status" value="1"/>
</dbReference>
<evidence type="ECO:0000256" key="2">
    <source>
        <dbReference type="ARBA" id="ARBA00022723"/>
    </source>
</evidence>
<dbReference type="InterPro" id="IPR051134">
    <property type="entry name" value="PPP_phosphatase"/>
</dbReference>
<gene>
    <name evidence="6" type="ordered locus">EROM_050430</name>
</gene>
<evidence type="ECO:0000256" key="1">
    <source>
        <dbReference type="ARBA" id="ARBA00001936"/>
    </source>
</evidence>
<dbReference type="SUPFAM" id="SSF56300">
    <property type="entry name" value="Metallo-dependent phosphatases"/>
    <property type="match status" value="1"/>
</dbReference>
<dbReference type="EMBL" id="CP003522">
    <property type="protein sequence ID" value="AFN82976.1"/>
    <property type="molecule type" value="Genomic_DNA"/>
</dbReference>
<dbReference type="CDD" id="cd00144">
    <property type="entry name" value="MPP_PPP_family"/>
    <property type="match status" value="1"/>
</dbReference>
<dbReference type="Pfam" id="PF00149">
    <property type="entry name" value="Metallophos"/>
    <property type="match status" value="1"/>
</dbReference>
<dbReference type="OrthoDB" id="445564at2759"/>
<evidence type="ECO:0000313" key="6">
    <source>
        <dbReference type="EMBL" id="AFN82976.1"/>
    </source>
</evidence>
<dbReference type="SUPFAM" id="SSF48452">
    <property type="entry name" value="TPR-like"/>
    <property type="match status" value="1"/>
</dbReference>
<keyword evidence="3" id="KW-0464">Manganese</keyword>
<dbReference type="RefSeq" id="XP_009264473.1">
    <property type="nucleotide sequence ID" value="XM_009266198.1"/>
</dbReference>
<dbReference type="PIRSF" id="PIRSF033096">
    <property type="entry name" value="PPPtase_5"/>
    <property type="match status" value="1"/>
</dbReference>
<sequence>MDIRQMEHLRQEANSLFKNQRIDEALDLYKKSFMEGMKFMVPGSWNGPLEEQLSLLAYNICIVYYKRKNFPKSLTFGLESLKRCKNDKVLHKICTIYLRMGMLKEYVEMYEQIVDKSCCREIKVLLNRMKLGSQTIEKYLENRITLEKLYEMSKEISEGRFIPADVLESILEQGESLLLGCENVVYVESKGEVLVFGDTHGQYFDVVGVLNKVFDGERIFIFNGDYVDRGTHSVENFVLLISLKILFPGKVHLTRGNHELMDINKAYGFFDEVKRKYPFSSGSVYQKFQAVFRALPISIIVNEKVFITHGGLPGTPTKIDELQESYRMTDAHTDELLKGFLWSDPEEITGIEESKRRAGVVFGIDIVDQFLQGNGLDLLVRSHQAIENGYKVNHEGKTVTVFSAPDYEGTESSGSYLVLYPSNGREDEVVNVSRLTKYKVGRFGKSKPGETLKLSYD</sequence>
<dbReference type="InterPro" id="IPR011990">
    <property type="entry name" value="TPR-like_helical_dom_sf"/>
</dbReference>
<dbReference type="PANTHER" id="PTHR45668">
    <property type="entry name" value="SERINE/THREONINE-PROTEIN PHOSPHATASE 5-RELATED"/>
    <property type="match status" value="1"/>
</dbReference>
<evidence type="ECO:0000256" key="4">
    <source>
        <dbReference type="PIRSR" id="PIRSR033096-1"/>
    </source>
</evidence>
<keyword evidence="2" id="KW-0479">Metal-binding</keyword>
<keyword evidence="7" id="KW-1185">Reference proteome</keyword>
<feature type="domain" description="Serine/threonine specific protein phosphatases" evidence="5">
    <location>
        <begin position="162"/>
        <end position="434"/>
    </location>
</feature>
<dbReference type="Proteomes" id="UP000010094">
    <property type="component" value="Chromosome V"/>
</dbReference>
<dbReference type="InterPro" id="IPR004843">
    <property type="entry name" value="Calcineurin-like_PHP"/>
</dbReference>
<protein>
    <submittedName>
        <fullName evidence="6">Ser/Thr protein phosphatase PP1-1 gamma catalytic subunit</fullName>
    </submittedName>
</protein>
<dbReference type="PANTHER" id="PTHR45668:SF9">
    <property type="entry name" value="SERINE_THREONINE-PROTEIN PHOSPHATASE 7"/>
    <property type="match status" value="1"/>
</dbReference>
<dbReference type="InterPro" id="IPR029052">
    <property type="entry name" value="Metallo-depent_PP-like"/>
</dbReference>
<evidence type="ECO:0000259" key="5">
    <source>
        <dbReference type="SMART" id="SM00156"/>
    </source>
</evidence>
<name>I6ZTI6_ENCRO</name>
<organism evidence="6 7">
    <name type="scientific">Encephalitozoon romaleae (strain SJ-2008)</name>
    <name type="common">Microsporidian parasite</name>
    <dbReference type="NCBI Taxonomy" id="1178016"/>
    <lineage>
        <taxon>Eukaryota</taxon>
        <taxon>Fungi</taxon>
        <taxon>Fungi incertae sedis</taxon>
        <taxon>Microsporidia</taxon>
        <taxon>Unikaryonidae</taxon>
        <taxon>Encephalitozoon</taxon>
    </lineage>
</organism>
<dbReference type="InterPro" id="IPR006186">
    <property type="entry name" value="Ser/Thr-sp_prot-phosphatase"/>
</dbReference>
<comment type="cofactor">
    <cofactor evidence="1">
        <name>Mn(2+)</name>
        <dbReference type="ChEBI" id="CHEBI:29035"/>
    </cofactor>
</comment>